<keyword evidence="4" id="KW-1185">Reference proteome</keyword>
<dbReference type="EMBL" id="JBBNAF010000001">
    <property type="protein sequence ID" value="KAK9170656.1"/>
    <property type="molecule type" value="Genomic_DNA"/>
</dbReference>
<organism evidence="3 4">
    <name type="scientific">Stephania yunnanensis</name>
    <dbReference type="NCBI Taxonomy" id="152371"/>
    <lineage>
        <taxon>Eukaryota</taxon>
        <taxon>Viridiplantae</taxon>
        <taxon>Streptophyta</taxon>
        <taxon>Embryophyta</taxon>
        <taxon>Tracheophyta</taxon>
        <taxon>Spermatophyta</taxon>
        <taxon>Magnoliopsida</taxon>
        <taxon>Ranunculales</taxon>
        <taxon>Menispermaceae</taxon>
        <taxon>Menispermoideae</taxon>
        <taxon>Cissampelideae</taxon>
        <taxon>Stephania</taxon>
    </lineage>
</organism>
<accession>A0AAP0LM67</accession>
<evidence type="ECO:0000313" key="3">
    <source>
        <dbReference type="EMBL" id="KAK9170659.1"/>
    </source>
</evidence>
<dbReference type="PANTHER" id="PTHR34466">
    <property type="entry name" value="OS11G0129800 PROTEIN"/>
    <property type="match status" value="1"/>
</dbReference>
<proteinExistence type="predicted"/>
<comment type="caution">
    <text evidence="3">The sequence shown here is derived from an EMBL/GenBank/DDBJ whole genome shotgun (WGS) entry which is preliminary data.</text>
</comment>
<name>A0AAP0LM67_9MAGN</name>
<evidence type="ECO:0000313" key="2">
    <source>
        <dbReference type="EMBL" id="KAK9170656.1"/>
    </source>
</evidence>
<protein>
    <submittedName>
        <fullName evidence="3">Uncharacterized protein</fullName>
    </submittedName>
</protein>
<dbReference type="Proteomes" id="UP001420932">
    <property type="component" value="Unassembled WGS sequence"/>
</dbReference>
<evidence type="ECO:0000256" key="1">
    <source>
        <dbReference type="SAM" id="MobiDB-lite"/>
    </source>
</evidence>
<evidence type="ECO:0000313" key="4">
    <source>
        <dbReference type="Proteomes" id="UP001420932"/>
    </source>
</evidence>
<sequence>MAVSAFRSRTSRGGNGKGGSCSSSSSAIPSSELGNKIPGAHRRSRSVSAVSRNYGIDEFSNKRDNPLFCSWSNESRNSAQQTQTEPRARRGRSVSRVRDASPTSSRRRSSSSSRHPQPRGALASISTDEAEEKTIRAVSEQTKACPGNPDIYQAVRSEVRRAISEIQFHLENSQERGRKQQVELTVEELHCEPRKTNQKSHPRRKTSIERRKMSQRLNEEAMNYFDECVSISTFDSSDFSSTEDPPHILPASSAAVGSDRFLPLANSSVSALRVGTHFNNFEEFDGQEEMATGLSNSNLTISSKRKSLVKDADDVSDTNIAESMSSLFSFDCEPTAVTGIENEVRSYIKMFKKSIIKDSRGMKVVRCLHYDADDSVRWLHNEQLMFDTVLAKKKIESGSLLICSPRCKF</sequence>
<reference evidence="3 4" key="1">
    <citation type="submission" date="2024-01" db="EMBL/GenBank/DDBJ databases">
        <title>Genome assemblies of Stephania.</title>
        <authorList>
            <person name="Yang L."/>
        </authorList>
    </citation>
    <scope>NUCLEOTIDE SEQUENCE [LARGE SCALE GENOMIC DNA]</scope>
    <source>
        <strain evidence="3">YNDBR</strain>
        <tissue evidence="3">Leaf</tissue>
    </source>
</reference>
<dbReference type="PANTHER" id="PTHR34466:SF3">
    <property type="entry name" value="OS11G0129800 PROTEIN"/>
    <property type="match status" value="1"/>
</dbReference>
<feature type="compositionally biased region" description="Polar residues" evidence="1">
    <location>
        <begin position="70"/>
        <end position="85"/>
    </location>
</feature>
<feature type="compositionally biased region" description="Low complexity" evidence="1">
    <location>
        <begin position="20"/>
        <end position="34"/>
    </location>
</feature>
<dbReference type="EMBL" id="JBBNAF010000001">
    <property type="protein sequence ID" value="KAK9170659.1"/>
    <property type="molecule type" value="Genomic_DNA"/>
</dbReference>
<gene>
    <name evidence="2" type="ORF">Syun_002796</name>
    <name evidence="3" type="ORF">Syun_002799</name>
</gene>
<dbReference type="AlphaFoldDB" id="A0AAP0LM67"/>
<feature type="region of interest" description="Disordered" evidence="1">
    <location>
        <begin position="1"/>
        <end position="133"/>
    </location>
</feature>